<dbReference type="SMART" id="SM00028">
    <property type="entry name" value="TPR"/>
    <property type="match status" value="3"/>
</dbReference>
<dbReference type="InterPro" id="IPR019734">
    <property type="entry name" value="TPR_rpt"/>
</dbReference>
<evidence type="ECO:0000313" key="2">
    <source>
        <dbReference type="EMBL" id="MEE2024885.1"/>
    </source>
</evidence>
<evidence type="ECO:0000256" key="1">
    <source>
        <dbReference type="PROSITE-ProRule" id="PRU00339"/>
    </source>
</evidence>
<dbReference type="InterPro" id="IPR011990">
    <property type="entry name" value="TPR-like_helical_dom_sf"/>
</dbReference>
<dbReference type="Pfam" id="PF13424">
    <property type="entry name" value="TPR_12"/>
    <property type="match status" value="1"/>
</dbReference>
<proteinExistence type="predicted"/>
<protein>
    <recommendedName>
        <fullName evidence="4">Tetratricopeptide repeat protein</fullName>
    </recommendedName>
</protein>
<keyword evidence="1" id="KW-0802">TPR repeat</keyword>
<comment type="caution">
    <text evidence="2">The sequence shown here is derived from an EMBL/GenBank/DDBJ whole genome shotgun (WGS) entry which is preliminary data.</text>
</comment>
<organism evidence="2 3">
    <name type="scientific">Alkalimonas mucilaginosa</name>
    <dbReference type="NCBI Taxonomy" id="3057676"/>
    <lineage>
        <taxon>Bacteria</taxon>
        <taxon>Pseudomonadati</taxon>
        <taxon>Pseudomonadota</taxon>
        <taxon>Gammaproteobacteria</taxon>
        <taxon>Alkalimonas</taxon>
    </lineage>
</organism>
<dbReference type="PROSITE" id="PS50005">
    <property type="entry name" value="TPR"/>
    <property type="match status" value="2"/>
</dbReference>
<accession>A0ABU7JGW6</accession>
<gene>
    <name evidence="2" type="ORF">QWF21_11560</name>
</gene>
<name>A0ABU7JGW6_9GAMM</name>
<dbReference type="PANTHER" id="PTHR44366:SF1">
    <property type="entry name" value="UDP-N-ACETYLGLUCOSAMINE--PEPTIDE N-ACETYLGLUCOSAMINYLTRANSFERASE 110 KDA SUBUNIT"/>
    <property type="match status" value="1"/>
</dbReference>
<dbReference type="Gene3D" id="1.25.40.10">
    <property type="entry name" value="Tetratricopeptide repeat domain"/>
    <property type="match status" value="2"/>
</dbReference>
<dbReference type="RefSeq" id="WP_330088212.1">
    <property type="nucleotide sequence ID" value="NZ_JAUGZK010000008.1"/>
</dbReference>
<reference evidence="2 3" key="1">
    <citation type="submission" date="2023-06" db="EMBL/GenBank/DDBJ databases">
        <title>Alkalimonas sp., MEB004 an alkaliphilic bacterium isolated from Lonar Lake, India.</title>
        <authorList>
            <person name="Joshi A."/>
            <person name="Thite S."/>
        </authorList>
    </citation>
    <scope>NUCLEOTIDE SEQUENCE [LARGE SCALE GENOMIC DNA]</scope>
    <source>
        <strain evidence="2 3">MEB004</strain>
    </source>
</reference>
<dbReference type="EMBL" id="JAUGZK010000008">
    <property type="protein sequence ID" value="MEE2024885.1"/>
    <property type="molecule type" value="Genomic_DNA"/>
</dbReference>
<evidence type="ECO:0008006" key="4">
    <source>
        <dbReference type="Google" id="ProtNLM"/>
    </source>
</evidence>
<dbReference type="InterPro" id="IPR037919">
    <property type="entry name" value="OGT"/>
</dbReference>
<sequence>MLASGFDTQAELAQQIACNEGITKPPRDLVSKVFREQAVSPHNLARIAKALQVPAYTIYLSKEDSRFSEVLSGQSDEPETAPARVLYSKSGPFAASRVIPQIGFAMLALVILMGSLIWWQQSSADHASSHPTSTRLTSPLGKVLIAVQAPANLHAFAEQIASQLSEQDAIRAMVLSRPEAYQLPANEVITTWQAHAVLHLSQHEDHYYDAISATMISHQHSPVIHQSLFHHEAFAAQTAAIGHAIVLQSQRFIAGEPLAPILSNSAVALNYFLQGKNQLFISNSASSFSLAESHFLQALEQDANFAAAHAELCRLHVRSSWIRDETASLEKAATYCQLATEQRPDLLEVITAQAELLARSGRTEQALMLLKEHADLTSADADALAVKASVYQARFGEDDSDPPGELAIAYAKQAVDLVPGHWYANNILGSLYFMQGNAPQAIAQFAKASMQHEVILANLGTLQLCYGELEQAEETYWAVINNFDNDRLGHENLGTIYQMQGKYELAIKHKQLAIEEQPEVAIHQVWSNLAELYFLLGQSEPAKQYYNHALTLIERDELLGNLSRSDLLYKVYYQTKLQKLTTEMALPDSLPQQVAVYFDARNELDMQAKSHLAWLLGIVNLPEEKQQIRQELSAVCPVYDLLP</sequence>
<feature type="repeat" description="TPR" evidence="1">
    <location>
        <begin position="487"/>
        <end position="520"/>
    </location>
</feature>
<dbReference type="PANTHER" id="PTHR44366">
    <property type="entry name" value="UDP-N-ACETYLGLUCOSAMINE--PEPTIDE N-ACETYLGLUCOSAMINYLTRANSFERASE 110 KDA SUBUNIT"/>
    <property type="match status" value="1"/>
</dbReference>
<dbReference type="Proteomes" id="UP001339167">
    <property type="component" value="Unassembled WGS sequence"/>
</dbReference>
<keyword evidence="3" id="KW-1185">Reference proteome</keyword>
<dbReference type="SUPFAM" id="SSF48452">
    <property type="entry name" value="TPR-like"/>
    <property type="match status" value="2"/>
</dbReference>
<feature type="repeat" description="TPR" evidence="1">
    <location>
        <begin position="523"/>
        <end position="556"/>
    </location>
</feature>
<evidence type="ECO:0000313" key="3">
    <source>
        <dbReference type="Proteomes" id="UP001339167"/>
    </source>
</evidence>